<evidence type="ECO:0000259" key="2">
    <source>
        <dbReference type="Pfam" id="PF00535"/>
    </source>
</evidence>
<keyword evidence="1" id="KW-0812">Transmembrane</keyword>
<dbReference type="EMBL" id="CP054020">
    <property type="protein sequence ID" value="QKI88455.1"/>
    <property type="molecule type" value="Genomic_DNA"/>
</dbReference>
<dbReference type="InterPro" id="IPR001173">
    <property type="entry name" value="Glyco_trans_2-like"/>
</dbReference>
<dbReference type="Pfam" id="PF00535">
    <property type="entry name" value="Glycos_transf_2"/>
    <property type="match status" value="1"/>
</dbReference>
<evidence type="ECO:0000313" key="4">
    <source>
        <dbReference type="Proteomes" id="UP000504724"/>
    </source>
</evidence>
<feature type="transmembrane region" description="Helical" evidence="1">
    <location>
        <begin position="250"/>
        <end position="271"/>
    </location>
</feature>
<feature type="transmembrane region" description="Helical" evidence="1">
    <location>
        <begin position="283"/>
        <end position="304"/>
    </location>
</feature>
<dbReference type="KEGG" id="txa:HQN79_02130"/>
<accession>A0A7D4P3V0</accession>
<dbReference type="Gene3D" id="3.90.550.10">
    <property type="entry name" value="Spore Coat Polysaccharide Biosynthesis Protein SpsA, Chain A"/>
    <property type="match status" value="1"/>
</dbReference>
<dbReference type="InterPro" id="IPR029044">
    <property type="entry name" value="Nucleotide-diphossugar_trans"/>
</dbReference>
<name>A0A7D4P3V0_9GAMM</name>
<keyword evidence="1" id="KW-0472">Membrane</keyword>
<dbReference type="GO" id="GO:0016740">
    <property type="term" value="F:transferase activity"/>
    <property type="evidence" value="ECO:0007669"/>
    <property type="project" value="UniProtKB-KW"/>
</dbReference>
<dbReference type="InterPro" id="IPR050256">
    <property type="entry name" value="Glycosyltransferase_2"/>
</dbReference>
<dbReference type="CDD" id="cd04179">
    <property type="entry name" value="DPM_DPG-synthase_like"/>
    <property type="match status" value="1"/>
</dbReference>
<dbReference type="RefSeq" id="WP_173284053.1">
    <property type="nucleotide sequence ID" value="NZ_CP054020.1"/>
</dbReference>
<dbReference type="AlphaFoldDB" id="A0A7D4P3V0"/>
<dbReference type="PANTHER" id="PTHR48090">
    <property type="entry name" value="UNDECAPRENYL-PHOSPHATE 4-DEOXY-4-FORMAMIDO-L-ARABINOSE TRANSFERASE-RELATED"/>
    <property type="match status" value="1"/>
</dbReference>
<evidence type="ECO:0000256" key="1">
    <source>
        <dbReference type="SAM" id="Phobius"/>
    </source>
</evidence>
<dbReference type="Proteomes" id="UP000504724">
    <property type="component" value="Chromosome"/>
</dbReference>
<keyword evidence="4" id="KW-1185">Reference proteome</keyword>
<evidence type="ECO:0000313" key="3">
    <source>
        <dbReference type="EMBL" id="QKI88455.1"/>
    </source>
</evidence>
<sequence>MFTLNPTLQPHTDKAHDMRPPCMPSVAVIIPCLNEAQTIAKVIADVRSALPESRIYVYDNNSTDQTADIASAAGAVVRKEVRRGKGRTLKKAFGEVEADIFVTLDGDDTYDASRLPEMIERLQQDHLDMLVGDRLQNRSSHDRTGHYLGNRLFSKMISTLFDMPVMDPFSGMRVMSRRFIKSFPSIASGFEVEVELTIHAFDLGAAIAEIPVDYRLRPEDSHSKLRTLRDGTKIFFKLFWLYQLKKPLQFYGYASLLLLILSCITFAIPLIEFITTEKVSHFPTLIVSMGGFVLTLLTFAIGLISENINSHSREIKRFIFRSSQRN</sequence>
<keyword evidence="1" id="KW-1133">Transmembrane helix</keyword>
<reference evidence="3 4" key="1">
    <citation type="submission" date="2020-05" db="EMBL/GenBank/DDBJ databases">
        <title>Thiomicrorhabdus sediminis sp.nov. and Thiomicrorhabdus xiamenensis sp.nov., novel sulfur-oxidizing bacteria isolated from coastal sediment.</title>
        <authorList>
            <person name="Liu X."/>
        </authorList>
    </citation>
    <scope>NUCLEOTIDE SEQUENCE [LARGE SCALE GENOMIC DNA]</scope>
    <source>
        <strain evidence="3 4">G2</strain>
    </source>
</reference>
<keyword evidence="3" id="KW-0808">Transferase</keyword>
<proteinExistence type="predicted"/>
<dbReference type="PANTHER" id="PTHR48090:SF7">
    <property type="entry name" value="RFBJ PROTEIN"/>
    <property type="match status" value="1"/>
</dbReference>
<gene>
    <name evidence="3" type="ORF">HQN79_02130</name>
</gene>
<organism evidence="3 4">
    <name type="scientific">Thiomicrorhabdus xiamenensis</name>
    <dbReference type="NCBI Taxonomy" id="2739063"/>
    <lineage>
        <taxon>Bacteria</taxon>
        <taxon>Pseudomonadati</taxon>
        <taxon>Pseudomonadota</taxon>
        <taxon>Gammaproteobacteria</taxon>
        <taxon>Thiotrichales</taxon>
        <taxon>Piscirickettsiaceae</taxon>
        <taxon>Thiomicrorhabdus</taxon>
    </lineage>
</organism>
<feature type="domain" description="Glycosyltransferase 2-like" evidence="2">
    <location>
        <begin position="28"/>
        <end position="181"/>
    </location>
</feature>
<protein>
    <submittedName>
        <fullName evidence="3">Glycosyltransferase</fullName>
    </submittedName>
</protein>
<dbReference type="SUPFAM" id="SSF53448">
    <property type="entry name" value="Nucleotide-diphospho-sugar transferases"/>
    <property type="match status" value="1"/>
</dbReference>